<dbReference type="Gene3D" id="3.90.70.10">
    <property type="entry name" value="Cysteine proteinases"/>
    <property type="match status" value="1"/>
</dbReference>
<evidence type="ECO:0000313" key="4">
    <source>
        <dbReference type="Proteomes" id="UP000631114"/>
    </source>
</evidence>
<dbReference type="EMBL" id="JADFTS010000004">
    <property type="protein sequence ID" value="KAF9609210.1"/>
    <property type="molecule type" value="Genomic_DNA"/>
</dbReference>
<organism evidence="3 4">
    <name type="scientific">Coptis chinensis</name>
    <dbReference type="NCBI Taxonomy" id="261450"/>
    <lineage>
        <taxon>Eukaryota</taxon>
        <taxon>Viridiplantae</taxon>
        <taxon>Streptophyta</taxon>
        <taxon>Embryophyta</taxon>
        <taxon>Tracheophyta</taxon>
        <taxon>Spermatophyta</taxon>
        <taxon>Magnoliopsida</taxon>
        <taxon>Ranunculales</taxon>
        <taxon>Ranunculaceae</taxon>
        <taxon>Coptidoideae</taxon>
        <taxon>Coptis</taxon>
    </lineage>
</organism>
<gene>
    <name evidence="3" type="ORF">IFM89_014051</name>
</gene>
<dbReference type="PANTHER" id="PTHR12411">
    <property type="entry name" value="CYSTEINE PROTEASE FAMILY C1-RELATED"/>
    <property type="match status" value="1"/>
</dbReference>
<dbReference type="InterPro" id="IPR000668">
    <property type="entry name" value="Peptidase_C1A_C"/>
</dbReference>
<dbReference type="AlphaFoldDB" id="A0A835I001"/>
<dbReference type="InterPro" id="IPR013128">
    <property type="entry name" value="Peptidase_C1A"/>
</dbReference>
<name>A0A835I001_9MAGN</name>
<dbReference type="OrthoDB" id="10253408at2759"/>
<feature type="domain" description="Peptidase C1A papain C-terminal" evidence="2">
    <location>
        <begin position="1"/>
        <end position="111"/>
    </location>
</feature>
<dbReference type="GO" id="GO:0008234">
    <property type="term" value="F:cysteine-type peptidase activity"/>
    <property type="evidence" value="ECO:0007669"/>
    <property type="project" value="InterPro"/>
</dbReference>
<evidence type="ECO:0000313" key="3">
    <source>
        <dbReference type="EMBL" id="KAF9609210.1"/>
    </source>
</evidence>
<reference evidence="3 4" key="1">
    <citation type="submission" date="2020-10" db="EMBL/GenBank/DDBJ databases">
        <title>The Coptis chinensis genome and diversification of protoberbering-type alkaloids.</title>
        <authorList>
            <person name="Wang B."/>
            <person name="Shu S."/>
            <person name="Song C."/>
            <person name="Liu Y."/>
        </authorList>
    </citation>
    <scope>NUCLEOTIDE SEQUENCE [LARGE SCALE GENOMIC DNA]</scope>
    <source>
        <strain evidence="3">HL-2020</strain>
        <tissue evidence="3">Leaf</tissue>
    </source>
</reference>
<proteinExistence type="inferred from homology"/>
<evidence type="ECO:0000259" key="2">
    <source>
        <dbReference type="Pfam" id="PF00112"/>
    </source>
</evidence>
<dbReference type="SUPFAM" id="SSF54001">
    <property type="entry name" value="Cysteine proteinases"/>
    <property type="match status" value="1"/>
</dbReference>
<accession>A0A835I001</accession>
<dbReference type="Pfam" id="PF00112">
    <property type="entry name" value="Peptidase_C1"/>
    <property type="match status" value="1"/>
</dbReference>
<dbReference type="GO" id="GO:0006508">
    <property type="term" value="P:proteolysis"/>
    <property type="evidence" value="ECO:0007669"/>
    <property type="project" value="InterPro"/>
</dbReference>
<dbReference type="InterPro" id="IPR038765">
    <property type="entry name" value="Papain-like_cys_pep_sf"/>
</dbReference>
<evidence type="ECO:0000256" key="1">
    <source>
        <dbReference type="ARBA" id="ARBA00008455"/>
    </source>
</evidence>
<comment type="caution">
    <text evidence="3">The sequence shown here is derived from an EMBL/GenBank/DDBJ whole genome shotgun (WGS) entry which is preliminary data.</text>
</comment>
<keyword evidence="4" id="KW-1185">Reference proteome</keyword>
<dbReference type="Proteomes" id="UP000631114">
    <property type="component" value="Unassembled WGS sequence"/>
</dbReference>
<protein>
    <recommendedName>
        <fullName evidence="2">Peptidase C1A papain C-terminal domain-containing protein</fullName>
    </recommendedName>
</protein>
<comment type="similarity">
    <text evidence="1">Belongs to the peptidase C1 family.</text>
</comment>
<sequence length="119" mass="13126">MDAAFKFIQHNRGLVFDVDYPSKGINGTCEVNETTMYGAKIKSYENVCTNENSLLKAVGNQTIFVAIDCGGDFRFYSSGVFEGNCSVNDFNHVVTVVGYGTSDEGTNYYVLACEEFMGY</sequence>